<comment type="caution">
    <text evidence="1">The sequence shown here is derived from an EMBL/GenBank/DDBJ whole genome shotgun (WGS) entry which is preliminary data.</text>
</comment>
<dbReference type="EMBL" id="LAZR01000383">
    <property type="protein sequence ID" value="KKN71485.1"/>
    <property type="molecule type" value="Genomic_DNA"/>
</dbReference>
<gene>
    <name evidence="1" type="ORF">LCGC14_0420640</name>
</gene>
<name>A0A0F9SR33_9ZZZZ</name>
<protein>
    <submittedName>
        <fullName evidence="1">Uncharacterized protein</fullName>
    </submittedName>
</protein>
<dbReference type="AlphaFoldDB" id="A0A0F9SR33"/>
<proteinExistence type="predicted"/>
<organism evidence="1">
    <name type="scientific">marine sediment metagenome</name>
    <dbReference type="NCBI Taxonomy" id="412755"/>
    <lineage>
        <taxon>unclassified sequences</taxon>
        <taxon>metagenomes</taxon>
        <taxon>ecological metagenomes</taxon>
    </lineage>
</organism>
<evidence type="ECO:0000313" key="1">
    <source>
        <dbReference type="EMBL" id="KKN71485.1"/>
    </source>
</evidence>
<accession>A0A0F9SR33</accession>
<sequence length="177" mass="20849">MDTTETYIKMCDCEEIQNTKRYKAFSDTSPSAEALILDNHDFYGVHEGGQYYPDSTIGSHNVWNATVFGYVSNIPQFGCAVQSDRRITYKVDEIIWLPCQAQLQEMVKYFHNLPPAEYSSRGQLEVFWQFVDDNWHDYLWAMSDEPVSMEQLWLAFVIKEKHNKVWDGDTWQHIMKK</sequence>
<reference evidence="1" key="1">
    <citation type="journal article" date="2015" name="Nature">
        <title>Complex archaea that bridge the gap between prokaryotes and eukaryotes.</title>
        <authorList>
            <person name="Spang A."/>
            <person name="Saw J.H."/>
            <person name="Jorgensen S.L."/>
            <person name="Zaremba-Niedzwiedzka K."/>
            <person name="Martijn J."/>
            <person name="Lind A.E."/>
            <person name="van Eijk R."/>
            <person name="Schleper C."/>
            <person name="Guy L."/>
            <person name="Ettema T.J."/>
        </authorList>
    </citation>
    <scope>NUCLEOTIDE SEQUENCE</scope>
</reference>